<dbReference type="InterPro" id="IPR018181">
    <property type="entry name" value="Heat_shock_70_CS"/>
</dbReference>
<dbReference type="SUPFAM" id="SSF53067">
    <property type="entry name" value="Actin-like ATPase domain"/>
    <property type="match status" value="2"/>
</dbReference>
<dbReference type="GO" id="GO:0140662">
    <property type="term" value="F:ATP-dependent protein folding chaperone"/>
    <property type="evidence" value="ECO:0007669"/>
    <property type="project" value="InterPro"/>
</dbReference>
<dbReference type="PROSITE" id="PS00297">
    <property type="entry name" value="HSP70_1"/>
    <property type="match status" value="1"/>
</dbReference>
<dbReference type="InterPro" id="IPR013126">
    <property type="entry name" value="Hsp_70_fam"/>
</dbReference>
<evidence type="ECO:0000256" key="3">
    <source>
        <dbReference type="ARBA" id="ARBA00022840"/>
    </source>
</evidence>
<protein>
    <submittedName>
        <fullName evidence="6">YBL075Cp-like protein</fullName>
    </submittedName>
</protein>
<proteinExistence type="inferred from homology"/>
<dbReference type="PROSITE" id="PS01036">
    <property type="entry name" value="HSP70_3"/>
    <property type="match status" value="1"/>
</dbReference>
<feature type="compositionally biased region" description="Basic and acidic residues" evidence="5">
    <location>
        <begin position="604"/>
        <end position="614"/>
    </location>
</feature>
<dbReference type="GO" id="GO:0005524">
    <property type="term" value="F:ATP binding"/>
    <property type="evidence" value="ECO:0007669"/>
    <property type="project" value="UniProtKB-KW"/>
</dbReference>
<dbReference type="InterPro" id="IPR029047">
    <property type="entry name" value="HSP70_peptide-bd_sf"/>
</dbReference>
<dbReference type="SUPFAM" id="SSF100920">
    <property type="entry name" value="Heat shock protein 70kD (HSP70), peptide-binding domain"/>
    <property type="match status" value="1"/>
</dbReference>
<dbReference type="Gene3D" id="2.60.34.10">
    <property type="entry name" value="Substrate Binding Domain Of DNAk, Chain A, domain 1"/>
    <property type="match status" value="1"/>
</dbReference>
<name>A0A4Q9N307_9APHY</name>
<dbReference type="PANTHER" id="PTHR19375">
    <property type="entry name" value="HEAT SHOCK PROTEIN 70KDA"/>
    <property type="match status" value="1"/>
</dbReference>
<dbReference type="AlphaFoldDB" id="A0A4Q9N307"/>
<accession>A0A4Q9N307</accession>
<feature type="region of interest" description="Disordered" evidence="5">
    <location>
        <begin position="582"/>
        <end position="622"/>
    </location>
</feature>
<dbReference type="Gene3D" id="3.30.30.30">
    <property type="match status" value="1"/>
</dbReference>
<comment type="similarity">
    <text evidence="1 4">Belongs to the heat shock protein 70 family.</text>
</comment>
<evidence type="ECO:0000256" key="5">
    <source>
        <dbReference type="SAM" id="MobiDB-lite"/>
    </source>
</evidence>
<dbReference type="EMBL" id="ML143389">
    <property type="protein sequence ID" value="TBU34278.1"/>
    <property type="molecule type" value="Genomic_DNA"/>
</dbReference>
<keyword evidence="3 4" id="KW-0067">ATP-binding</keyword>
<evidence type="ECO:0000256" key="4">
    <source>
        <dbReference type="RuleBase" id="RU003322"/>
    </source>
</evidence>
<reference evidence="6" key="1">
    <citation type="submission" date="2019-01" db="EMBL/GenBank/DDBJ databases">
        <title>Draft genome sequences of three monokaryotic isolates of the white-rot basidiomycete fungus Dichomitus squalens.</title>
        <authorList>
            <consortium name="DOE Joint Genome Institute"/>
            <person name="Lopez S.C."/>
            <person name="Andreopoulos B."/>
            <person name="Pangilinan J."/>
            <person name="Lipzen A."/>
            <person name="Riley R."/>
            <person name="Ahrendt S."/>
            <person name="Ng V."/>
            <person name="Barry K."/>
            <person name="Daum C."/>
            <person name="Grigoriev I.V."/>
            <person name="Hilden K.S."/>
            <person name="Makela M.R."/>
            <person name="de Vries R.P."/>
        </authorList>
    </citation>
    <scope>NUCLEOTIDE SEQUENCE [LARGE SCALE GENOMIC DNA]</scope>
    <source>
        <strain evidence="6">OM18370.1</strain>
    </source>
</reference>
<keyword evidence="2 4" id="KW-0547">Nucleotide-binding</keyword>
<evidence type="ECO:0000256" key="1">
    <source>
        <dbReference type="ARBA" id="ARBA00007381"/>
    </source>
</evidence>
<dbReference type="InterPro" id="IPR043129">
    <property type="entry name" value="ATPase_NBD"/>
</dbReference>
<feature type="compositionally biased region" description="Polar residues" evidence="5">
    <location>
        <begin position="594"/>
        <end position="603"/>
    </location>
</feature>
<dbReference type="Proteomes" id="UP000292957">
    <property type="component" value="Unassembled WGS sequence"/>
</dbReference>
<dbReference type="PRINTS" id="PR00301">
    <property type="entry name" value="HEATSHOCK70"/>
</dbReference>
<gene>
    <name evidence="6" type="ORF">BD311DRAFT_683625</name>
</gene>
<dbReference type="Pfam" id="PF00012">
    <property type="entry name" value="HSP70"/>
    <property type="match status" value="1"/>
</dbReference>
<dbReference type="FunFam" id="3.30.30.30:FF:000001">
    <property type="entry name" value="heat shock 70 kDa protein-like"/>
    <property type="match status" value="1"/>
</dbReference>
<dbReference type="Gene3D" id="3.90.640.10">
    <property type="entry name" value="Actin, Chain A, domain 4"/>
    <property type="match status" value="1"/>
</dbReference>
<evidence type="ECO:0000313" key="6">
    <source>
        <dbReference type="EMBL" id="TBU34278.1"/>
    </source>
</evidence>
<organism evidence="6">
    <name type="scientific">Dichomitus squalens</name>
    <dbReference type="NCBI Taxonomy" id="114155"/>
    <lineage>
        <taxon>Eukaryota</taxon>
        <taxon>Fungi</taxon>
        <taxon>Dikarya</taxon>
        <taxon>Basidiomycota</taxon>
        <taxon>Agaricomycotina</taxon>
        <taxon>Agaricomycetes</taxon>
        <taxon>Polyporales</taxon>
        <taxon>Polyporaceae</taxon>
        <taxon>Dichomitus</taxon>
    </lineage>
</organism>
<dbReference type="OrthoDB" id="2401965at2759"/>
<sequence>MPTAIGIDLGTTRCCVGIWRNDRVEIIPNEEGNPFTPSYVSFTETEWLIGDAAMRKAARDPSNTVFNVKRLLGRAFSDPGIQADIAHVPYEVFEKDTKSHIRVRYRGNTKEFSPEEVSSLILTKMKEIAQSYLGSIVTSAVITVPAHFNLSQRQTTKDAGTMAGLKVLRVLSETSACAATYRVDRWNARDHNVLIFDLGGGSLSVSLVTAHESGVLDVQANAGDAHLGGEDFDDRLVQHFSAEFKRNHRVDLSGNHRALRRLRIACERAKRTLSSAMKTTVMVDGLYEGIDFETSLTRGSFEDLCDDLFRRTLDPIDSVLRDAKIHKSQVDEVILVGGSTRIPRIGRLVSEFFDGKELNRSMNTDEAVTCGAAIQAAILAGATSEKTQGVLLLDVAPVSLGIETTGGAMTPIIKRHSTVPTKKSQMFTTTSNNQPGVFVQVYEGVHAKAKDNNLVGRFVISGLSQAPRGVPRIEVTFDMDANDRLVVSATDKGSGKSQNISISSDVRGLSRKEMEAMSAEAEGYYREAAERKAAKKRLEAYASSLETAIVELQNALGRATLLMNAGKDISAEVYRHRQQAMEEAAETAMRKLSGSATSQQGEQSGRRVSDEKYIRSWQLSPV</sequence>
<dbReference type="Gene3D" id="3.30.420.40">
    <property type="match status" value="2"/>
</dbReference>
<dbReference type="FunFam" id="2.60.34.10:FF:000012">
    <property type="entry name" value="Heat shock 70 kDa protein"/>
    <property type="match status" value="1"/>
</dbReference>
<dbReference type="PROSITE" id="PS00329">
    <property type="entry name" value="HSP70_2"/>
    <property type="match status" value="1"/>
</dbReference>
<dbReference type="FunFam" id="3.90.640.10:FF:000002">
    <property type="entry name" value="Heat shock 70 kDa"/>
    <property type="match status" value="1"/>
</dbReference>
<evidence type="ECO:0000256" key="2">
    <source>
        <dbReference type="ARBA" id="ARBA00022741"/>
    </source>
</evidence>